<organism evidence="1 2">
    <name type="scientific">Globisporangium ultimum (strain ATCC 200006 / CBS 805.95 / DAOM BR144)</name>
    <name type="common">Pythium ultimum</name>
    <dbReference type="NCBI Taxonomy" id="431595"/>
    <lineage>
        <taxon>Eukaryota</taxon>
        <taxon>Sar</taxon>
        <taxon>Stramenopiles</taxon>
        <taxon>Oomycota</taxon>
        <taxon>Peronosporomycetes</taxon>
        <taxon>Pythiales</taxon>
        <taxon>Pythiaceae</taxon>
        <taxon>Globisporangium</taxon>
    </lineage>
</organism>
<dbReference type="SUPFAM" id="SSF52029">
    <property type="entry name" value="GroEL apical domain-like"/>
    <property type="match status" value="1"/>
</dbReference>
<dbReference type="GO" id="GO:0051131">
    <property type="term" value="P:chaperone-mediated protein complex assembly"/>
    <property type="evidence" value="ECO:0007669"/>
    <property type="project" value="InterPro"/>
</dbReference>
<dbReference type="InParanoid" id="K3WA97"/>
<accession>K3WA97</accession>
<dbReference type="InterPro" id="IPR027413">
    <property type="entry name" value="GROEL-like_equatorial_sf"/>
</dbReference>
<dbReference type="SUPFAM" id="SSF48592">
    <property type="entry name" value="GroEL equatorial domain-like"/>
    <property type="match status" value="1"/>
</dbReference>
<dbReference type="EMBL" id="GL376634">
    <property type="status" value="NOT_ANNOTATED_CDS"/>
    <property type="molecule type" value="Genomic_DNA"/>
</dbReference>
<evidence type="ECO:0000313" key="1">
    <source>
        <dbReference type="EnsemblProtists" id="PYU1_T001888"/>
    </source>
</evidence>
<dbReference type="HOGENOM" id="CLU_435150_0_0_1"/>
<dbReference type="EnsemblProtists" id="PYU1_T001888">
    <property type="protein sequence ID" value="PYU1_T001888"/>
    <property type="gene ID" value="PYU1_G001886"/>
</dbReference>
<dbReference type="InterPro" id="IPR042619">
    <property type="entry name" value="BBS10"/>
</dbReference>
<name>K3WA97_GLOUD</name>
<dbReference type="eggNOG" id="ENOG502S1IV">
    <property type="taxonomic scope" value="Eukaryota"/>
</dbReference>
<dbReference type="STRING" id="431595.K3WA97"/>
<dbReference type="Gene3D" id="3.50.7.10">
    <property type="entry name" value="GroEL"/>
    <property type="match status" value="1"/>
</dbReference>
<dbReference type="InterPro" id="IPR002423">
    <property type="entry name" value="Cpn60/GroEL/TCP-1"/>
</dbReference>
<reference evidence="2" key="2">
    <citation type="submission" date="2010-04" db="EMBL/GenBank/DDBJ databases">
        <authorList>
            <person name="Buell R."/>
            <person name="Hamilton J."/>
            <person name="Hostetler J."/>
        </authorList>
    </citation>
    <scope>NUCLEOTIDE SEQUENCE [LARGE SCALE GENOMIC DNA]</scope>
    <source>
        <strain evidence="2">DAOM:BR144</strain>
    </source>
</reference>
<reference evidence="2" key="1">
    <citation type="journal article" date="2010" name="Genome Biol.">
        <title>Genome sequence of the necrotrophic plant pathogen Pythium ultimum reveals original pathogenicity mechanisms and effector repertoire.</title>
        <authorList>
            <person name="Levesque C.A."/>
            <person name="Brouwer H."/>
            <person name="Cano L."/>
            <person name="Hamilton J.P."/>
            <person name="Holt C."/>
            <person name="Huitema E."/>
            <person name="Raffaele S."/>
            <person name="Robideau G.P."/>
            <person name="Thines M."/>
            <person name="Win J."/>
            <person name="Zerillo M.M."/>
            <person name="Beakes G.W."/>
            <person name="Boore J.L."/>
            <person name="Busam D."/>
            <person name="Dumas B."/>
            <person name="Ferriera S."/>
            <person name="Fuerstenberg S.I."/>
            <person name="Gachon C.M."/>
            <person name="Gaulin E."/>
            <person name="Govers F."/>
            <person name="Grenville-Briggs L."/>
            <person name="Horner N."/>
            <person name="Hostetler J."/>
            <person name="Jiang R.H."/>
            <person name="Johnson J."/>
            <person name="Krajaejun T."/>
            <person name="Lin H."/>
            <person name="Meijer H.J."/>
            <person name="Moore B."/>
            <person name="Morris P."/>
            <person name="Phuntmart V."/>
            <person name="Puiu D."/>
            <person name="Shetty J."/>
            <person name="Stajich J.E."/>
            <person name="Tripathy S."/>
            <person name="Wawra S."/>
            <person name="van West P."/>
            <person name="Whitty B.R."/>
            <person name="Coutinho P.M."/>
            <person name="Henrissat B."/>
            <person name="Martin F."/>
            <person name="Thomas P.D."/>
            <person name="Tyler B.M."/>
            <person name="De Vries R.P."/>
            <person name="Kamoun S."/>
            <person name="Yandell M."/>
            <person name="Tisserat N."/>
            <person name="Buell C.R."/>
        </authorList>
    </citation>
    <scope>NUCLEOTIDE SEQUENCE</scope>
    <source>
        <strain evidence="2">DAOM:BR144</strain>
    </source>
</reference>
<keyword evidence="2" id="KW-1185">Reference proteome</keyword>
<dbReference type="AlphaFoldDB" id="K3WA97"/>
<dbReference type="Proteomes" id="UP000019132">
    <property type="component" value="Unassembled WGS sequence"/>
</dbReference>
<protein>
    <submittedName>
        <fullName evidence="1">Uncharacterized protein</fullName>
    </submittedName>
</protein>
<dbReference type="PANTHER" id="PTHR14667:SF2">
    <property type="entry name" value="BARDET-BIEDL SYNDROME 10 PROTEIN"/>
    <property type="match status" value="1"/>
</dbReference>
<reference evidence="1" key="3">
    <citation type="submission" date="2015-02" db="UniProtKB">
        <authorList>
            <consortium name="EnsemblProtists"/>
        </authorList>
    </citation>
    <scope>IDENTIFICATION</scope>
    <source>
        <strain evidence="1">DAOM BR144</strain>
    </source>
</reference>
<dbReference type="OMA" id="GVYKQYY"/>
<dbReference type="PANTHER" id="PTHR14667">
    <property type="entry name" value="BARDET-BIEDL SYNDROME 10 PROTEIN"/>
    <property type="match status" value="1"/>
</dbReference>
<dbReference type="VEuPathDB" id="FungiDB:PYU1_G001886"/>
<dbReference type="Gene3D" id="1.10.560.10">
    <property type="entry name" value="GroEL-like equatorial domain"/>
    <property type="match status" value="1"/>
</dbReference>
<evidence type="ECO:0000313" key="2">
    <source>
        <dbReference type="Proteomes" id="UP000019132"/>
    </source>
</evidence>
<dbReference type="GO" id="GO:0005524">
    <property type="term" value="F:ATP binding"/>
    <property type="evidence" value="ECO:0007669"/>
    <property type="project" value="InterPro"/>
</dbReference>
<dbReference type="InterPro" id="IPR027409">
    <property type="entry name" value="GroEL-like_apical_dom_sf"/>
</dbReference>
<dbReference type="Pfam" id="PF00118">
    <property type="entry name" value="Cpn60_TCP1"/>
    <property type="match status" value="1"/>
</dbReference>
<proteinExistence type="predicted"/>
<sequence>MHAASSRNKPSQVETGLARLKSDMLVIQTLAILDSRPILMDELERAVQGLSSLVRRCFGPCGEETLLFAPPDPPLVTADGHALLSAWRRGLKENRVGAAQQEPMQMYILHAVDGLFTQLGDGASQFVLLLYGAVKHATDAIHHDQSQQQLQCRQWSAGEWRQLAVAFGDLKRECRVLLGDFQSWQPNLQVVTPIEFVRSDKGLQTPSDEFRVAMANILRSGLFGALGEQVVTFLTRLVVEWIFVSPLVVDDRVDASILFHRVQQFVKAAPRAITFAVASSVYDSQILPLDEFILRKSILSAQSPSILGAHNGAATTSPPLRFLCVTCPLSLTFGSNHVTIRASDSYEAIIQAHDTMRAFMRKYVRDLRHKHDVSMLVSTDAIDDSVAEMCTQHGIACVQFAEHDEVMDLCTTVNTYPLASLFDAIKPTQHIGVCHGGVSRVRLQQSVYLRFHGLQRNEGLGQKGEEELARVAVPQLILNAPTKGVYKQYYKATTKALRILQSWCEPSSKSSQRSNQFELYSCRGGGATELALARQLQKRKPQDGVVHNTSSSVAQLARRIFADAIMEVVVILRGNMGAMASSDDSDDFNNQRRRNHTVLQDMTTLALHDDTQRHIGGNEPLQPLRGYVLNNDHWTDTVAGRISIPELVFADPKDYGLLHPWRRMQTIVIVVLEILEQLFRVDCIVRTSTRLRGDADAAEEFIDEIE</sequence>